<accession>A0A930HXY0</accession>
<evidence type="ECO:0000256" key="1">
    <source>
        <dbReference type="SAM" id="Phobius"/>
    </source>
</evidence>
<keyword evidence="1" id="KW-0812">Transmembrane</keyword>
<organism evidence="3 4">
    <name type="scientific">Prevotella histicola</name>
    <dbReference type="NCBI Taxonomy" id="470565"/>
    <lineage>
        <taxon>Bacteria</taxon>
        <taxon>Pseudomonadati</taxon>
        <taxon>Bacteroidota</taxon>
        <taxon>Bacteroidia</taxon>
        <taxon>Bacteroidales</taxon>
        <taxon>Prevotellaceae</taxon>
        <taxon>Prevotella</taxon>
    </lineage>
</organism>
<protein>
    <submittedName>
        <fullName evidence="3">DUF4350 domain-containing protein</fullName>
    </submittedName>
</protein>
<name>A0A930HXY0_9BACT</name>
<proteinExistence type="predicted"/>
<dbReference type="EMBL" id="JABZSQ010000075">
    <property type="protein sequence ID" value="MBF1414951.1"/>
    <property type="molecule type" value="Genomic_DNA"/>
</dbReference>
<evidence type="ECO:0000313" key="4">
    <source>
        <dbReference type="Proteomes" id="UP000757461"/>
    </source>
</evidence>
<feature type="transmembrane region" description="Helical" evidence="1">
    <location>
        <begin position="279"/>
        <end position="299"/>
    </location>
</feature>
<evidence type="ECO:0000259" key="2">
    <source>
        <dbReference type="Pfam" id="PF14258"/>
    </source>
</evidence>
<dbReference type="AlphaFoldDB" id="A0A930HXY0"/>
<keyword evidence="1" id="KW-0472">Membrane</keyword>
<gene>
    <name evidence="3" type="ORF">HXN33_05135</name>
</gene>
<sequence length="416" mass="47595">MNKRFLFFIGLFLLLVFLLEWSAPSKFVWKPTFSHTDEQPFGCSVFDTLLQKSIPAGYQVTRKTFPQLEREGYGKTPHAFLVQTVDFSPTTTDLRAIKELLKGGSKVLIATSSMDCDSLSKGTYVTITGSSGFSPQWVQASIENHDIPFDTLEWCDQAPYPAGTYAVYSAITGQNVSVNGKIQCDTLVKCWVEDEDDDSLGGYWQSRLVSMKYGKGELFLSCEPLLLTNYGILDSQINGLIFRIMSQFRGLPVVRVEGYMPKSEEQASSPFRFFFQHRALRWAVYLALLGLLLFCVFYARRRQRVIPVVKEPDNKSLEFVRLIGTLYHQRHVNRDLLQKKYDYFCETLRRQLMIDIEDLASNADIVRQIAQHTGLETAEVQTIIDRINRYLGTQDELTDAMLRQAIDNMDKIINNL</sequence>
<dbReference type="Pfam" id="PF14258">
    <property type="entry name" value="DUF4350"/>
    <property type="match status" value="1"/>
</dbReference>
<comment type="caution">
    <text evidence="3">The sequence shown here is derived from an EMBL/GenBank/DDBJ whole genome shotgun (WGS) entry which is preliminary data.</text>
</comment>
<evidence type="ECO:0000313" key="3">
    <source>
        <dbReference type="EMBL" id="MBF1414951.1"/>
    </source>
</evidence>
<dbReference type="InterPro" id="IPR025646">
    <property type="entry name" value="DUF4350"/>
</dbReference>
<keyword evidence="1" id="KW-1133">Transmembrane helix</keyword>
<dbReference type="Proteomes" id="UP000757461">
    <property type="component" value="Unassembled WGS sequence"/>
</dbReference>
<reference evidence="3" key="1">
    <citation type="submission" date="2020-04" db="EMBL/GenBank/DDBJ databases">
        <title>Deep metagenomics examines the oral microbiome during advanced dental caries in children, revealing novel taxa and co-occurrences with host molecules.</title>
        <authorList>
            <person name="Baker J.L."/>
            <person name="Morton J.T."/>
            <person name="Dinis M."/>
            <person name="Alvarez R."/>
            <person name="Tran N.C."/>
            <person name="Knight R."/>
            <person name="Edlund A."/>
        </authorList>
    </citation>
    <scope>NUCLEOTIDE SEQUENCE</scope>
    <source>
        <strain evidence="3">JCVI_25_bin.9</strain>
    </source>
</reference>
<feature type="domain" description="DUF4350" evidence="2">
    <location>
        <begin position="37"/>
        <end position="234"/>
    </location>
</feature>